<name>A0A9N9G499_9GLOM</name>
<dbReference type="GO" id="GO:0005634">
    <property type="term" value="C:nucleus"/>
    <property type="evidence" value="ECO:0007669"/>
    <property type="project" value="UniProtKB-SubCell"/>
</dbReference>
<comment type="subcellular location">
    <subcellularLocation>
        <location evidence="1">Nucleus</location>
    </subcellularLocation>
</comment>
<dbReference type="InterPro" id="IPR052035">
    <property type="entry name" value="ZnF_BED_domain_contain"/>
</dbReference>
<gene>
    <name evidence="7" type="ORF">CPELLU_LOCUS6216</name>
</gene>
<dbReference type="EMBL" id="CAJVQA010003802">
    <property type="protein sequence ID" value="CAG8583794.1"/>
    <property type="molecule type" value="Genomic_DNA"/>
</dbReference>
<feature type="compositionally biased region" description="Basic and acidic residues" evidence="6">
    <location>
        <begin position="10"/>
        <end position="31"/>
    </location>
</feature>
<organism evidence="7 8">
    <name type="scientific">Cetraspora pellucida</name>
    <dbReference type="NCBI Taxonomy" id="1433469"/>
    <lineage>
        <taxon>Eukaryota</taxon>
        <taxon>Fungi</taxon>
        <taxon>Fungi incertae sedis</taxon>
        <taxon>Mucoromycota</taxon>
        <taxon>Glomeromycotina</taxon>
        <taxon>Glomeromycetes</taxon>
        <taxon>Diversisporales</taxon>
        <taxon>Gigasporaceae</taxon>
        <taxon>Cetraspora</taxon>
    </lineage>
</organism>
<keyword evidence="3" id="KW-0863">Zinc-finger</keyword>
<dbReference type="GO" id="GO:0008270">
    <property type="term" value="F:zinc ion binding"/>
    <property type="evidence" value="ECO:0007669"/>
    <property type="project" value="UniProtKB-KW"/>
</dbReference>
<keyword evidence="8" id="KW-1185">Reference proteome</keyword>
<keyword evidence="5" id="KW-0539">Nucleus</keyword>
<keyword evidence="2" id="KW-0479">Metal-binding</keyword>
<evidence type="ECO:0000256" key="2">
    <source>
        <dbReference type="ARBA" id="ARBA00022723"/>
    </source>
</evidence>
<dbReference type="OrthoDB" id="2415925at2759"/>
<evidence type="ECO:0000256" key="1">
    <source>
        <dbReference type="ARBA" id="ARBA00004123"/>
    </source>
</evidence>
<dbReference type="PANTHER" id="PTHR46481:SF10">
    <property type="entry name" value="ZINC FINGER BED DOMAIN-CONTAINING PROTEIN 39"/>
    <property type="match status" value="1"/>
</dbReference>
<feature type="region of interest" description="Disordered" evidence="6">
    <location>
        <begin position="142"/>
        <end position="178"/>
    </location>
</feature>
<evidence type="ECO:0000256" key="5">
    <source>
        <dbReference type="ARBA" id="ARBA00023242"/>
    </source>
</evidence>
<feature type="non-terminal residue" evidence="7">
    <location>
        <position position="368"/>
    </location>
</feature>
<evidence type="ECO:0000256" key="3">
    <source>
        <dbReference type="ARBA" id="ARBA00022771"/>
    </source>
</evidence>
<sequence length="368" mass="42224">MSSLIPKRPKLLDTRAKKKDFDLSSEQEKTPIIEAETANMPYLPNSKPSKNNNQGDENWASNIEQEEKPVGRGKQKATSSTNENNKVKNKTYAVANTENNKQTDTKHMHITYDKIDTQDKIIDSTTSNDIEESTMENLYSDEFDSLSDNNNEERNSSNNEELASTSMSTSKLSSIRTKKKGSQEVSYGNFFKKYFSAVLLNNQEEEVEKVQCLFEECDTEYLWLGSTSNLINHLRDIHYVAKESLANKSVKVHQQTIQQVIMKPHPVLIQKKLTNQVVRYIVSRAQPIYLVEIDDFKLLLKKFDSHFKMPCVNTIKTIIFDSYNSAVKQIIDLISRMSDTVSLTFDIWSSRAHDSYLGITCHWLTDSF</sequence>
<comment type="caution">
    <text evidence="7">The sequence shown here is derived from an EMBL/GenBank/DDBJ whole genome shotgun (WGS) entry which is preliminary data.</text>
</comment>
<evidence type="ECO:0000256" key="6">
    <source>
        <dbReference type="SAM" id="MobiDB-lite"/>
    </source>
</evidence>
<feature type="compositionally biased region" description="Polar residues" evidence="6">
    <location>
        <begin position="46"/>
        <end position="63"/>
    </location>
</feature>
<protein>
    <submittedName>
        <fullName evidence="7">23379_t:CDS:1</fullName>
    </submittedName>
</protein>
<feature type="non-terminal residue" evidence="7">
    <location>
        <position position="1"/>
    </location>
</feature>
<evidence type="ECO:0000313" key="7">
    <source>
        <dbReference type="EMBL" id="CAG8583794.1"/>
    </source>
</evidence>
<reference evidence="7" key="1">
    <citation type="submission" date="2021-06" db="EMBL/GenBank/DDBJ databases">
        <authorList>
            <person name="Kallberg Y."/>
            <person name="Tangrot J."/>
            <person name="Rosling A."/>
        </authorList>
    </citation>
    <scope>NUCLEOTIDE SEQUENCE</scope>
    <source>
        <strain evidence="7">FL966</strain>
    </source>
</reference>
<dbReference type="PANTHER" id="PTHR46481">
    <property type="entry name" value="ZINC FINGER BED DOMAIN-CONTAINING PROTEIN 4"/>
    <property type="match status" value="1"/>
</dbReference>
<feature type="region of interest" description="Disordered" evidence="6">
    <location>
        <begin position="1"/>
        <end position="104"/>
    </location>
</feature>
<accession>A0A9N9G499</accession>
<dbReference type="AlphaFoldDB" id="A0A9N9G499"/>
<dbReference type="Proteomes" id="UP000789759">
    <property type="component" value="Unassembled WGS sequence"/>
</dbReference>
<evidence type="ECO:0000256" key="4">
    <source>
        <dbReference type="ARBA" id="ARBA00022833"/>
    </source>
</evidence>
<proteinExistence type="predicted"/>
<evidence type="ECO:0000313" key="8">
    <source>
        <dbReference type="Proteomes" id="UP000789759"/>
    </source>
</evidence>
<feature type="compositionally biased region" description="Low complexity" evidence="6">
    <location>
        <begin position="156"/>
        <end position="175"/>
    </location>
</feature>
<keyword evidence="4" id="KW-0862">Zinc</keyword>